<feature type="domain" description="Glycosyl transferase family 1" evidence="1">
    <location>
        <begin position="195"/>
        <end position="355"/>
    </location>
</feature>
<dbReference type="PANTHER" id="PTHR45947">
    <property type="entry name" value="SULFOQUINOVOSYL TRANSFERASE SQD2"/>
    <property type="match status" value="1"/>
</dbReference>
<dbReference type="Proteomes" id="UP000308489">
    <property type="component" value="Chromosome 1"/>
</dbReference>
<dbReference type="RefSeq" id="WP_138210515.1">
    <property type="nucleotide sequence ID" value="NZ_CBCRUQ010000003.1"/>
</dbReference>
<evidence type="ECO:0000313" key="3">
    <source>
        <dbReference type="EMBL" id="VTQ92243.1"/>
    </source>
</evidence>
<proteinExistence type="predicted"/>
<dbReference type="CDD" id="cd03817">
    <property type="entry name" value="GT4_UGDG-like"/>
    <property type="match status" value="1"/>
</dbReference>
<accession>A0A4U9RND3</accession>
<dbReference type="GO" id="GO:0016758">
    <property type="term" value="F:hexosyltransferase activity"/>
    <property type="evidence" value="ECO:0007669"/>
    <property type="project" value="TreeGrafter"/>
</dbReference>
<dbReference type="SUPFAM" id="SSF53756">
    <property type="entry name" value="UDP-Glycosyltransferase/glycogen phosphorylase"/>
    <property type="match status" value="1"/>
</dbReference>
<feature type="domain" description="Glycosyltransferase subfamily 4-like N-terminal" evidence="2">
    <location>
        <begin position="14"/>
        <end position="181"/>
    </location>
</feature>
<reference evidence="3 4" key="1">
    <citation type="submission" date="2019-05" db="EMBL/GenBank/DDBJ databases">
        <authorList>
            <consortium name="Pathogen Informatics"/>
        </authorList>
    </citation>
    <scope>NUCLEOTIDE SEQUENCE [LARGE SCALE GENOMIC DNA]</scope>
    <source>
        <strain evidence="3 4">NCTC503</strain>
    </source>
</reference>
<evidence type="ECO:0000313" key="4">
    <source>
        <dbReference type="Proteomes" id="UP000308489"/>
    </source>
</evidence>
<evidence type="ECO:0000259" key="1">
    <source>
        <dbReference type="Pfam" id="PF00534"/>
    </source>
</evidence>
<dbReference type="Pfam" id="PF00534">
    <property type="entry name" value="Glycos_transf_1"/>
    <property type="match status" value="1"/>
</dbReference>
<keyword evidence="3" id="KW-0808">Transferase</keyword>
<keyword evidence="4" id="KW-1185">Reference proteome</keyword>
<evidence type="ECO:0000259" key="2">
    <source>
        <dbReference type="Pfam" id="PF13439"/>
    </source>
</evidence>
<sequence length="389" mass="44632">MKILITTDTYFPMVNGVVISTNNLYRELKKLGHDVRILTLSDSHKSRIEGDVYYIRSAGLRIYPGARIGNPFFNSITQEILDWKPDIIHSQTEFTTMVLSKIISKKLNVPQVHTYHTMYEDYLHYVLGGKFLGKSTAAKLTSMLLNPLDGVITPTKKVEETLKTYGISTNTFIIPTGIDIEKFKTKISEEEINVLFEKHKIPKSGKRLIYVGRIAEEKNIEEVIEFYNDICRNRDISLVIVGGGPYLQKLKDLVKSLNIEDRVYFTDMVDTKEVHKYYKLGDAFVTASTSETQGLTYVEALASGLPVLCKYDECVEHLIINDYNGYTYNNKEEFIEAIDKIFYKQGNLEEFHKNSLEKSKEYSSEIFGLKVQDVYEEVLKKNSMVKLVV</sequence>
<organism evidence="3 4">
    <name type="scientific">Hathewaya histolytica</name>
    <name type="common">Clostridium histolyticum</name>
    <dbReference type="NCBI Taxonomy" id="1498"/>
    <lineage>
        <taxon>Bacteria</taxon>
        <taxon>Bacillati</taxon>
        <taxon>Bacillota</taxon>
        <taxon>Clostridia</taxon>
        <taxon>Eubacteriales</taxon>
        <taxon>Clostridiaceae</taxon>
        <taxon>Hathewaya</taxon>
    </lineage>
</organism>
<dbReference type="InterPro" id="IPR028098">
    <property type="entry name" value="Glyco_trans_4-like_N"/>
</dbReference>
<keyword evidence="3" id="KW-0328">Glycosyltransferase</keyword>
<dbReference type="AlphaFoldDB" id="A0A4U9RND3"/>
<gene>
    <name evidence="3" type="primary">mgtA_2</name>
    <name evidence="3" type="ORF">NCTC503_01926</name>
</gene>
<dbReference type="EMBL" id="LR590481">
    <property type="protein sequence ID" value="VTQ92243.1"/>
    <property type="molecule type" value="Genomic_DNA"/>
</dbReference>
<dbReference type="Pfam" id="PF13439">
    <property type="entry name" value="Glyco_transf_4"/>
    <property type="match status" value="1"/>
</dbReference>
<dbReference type="InterPro" id="IPR001296">
    <property type="entry name" value="Glyco_trans_1"/>
</dbReference>
<dbReference type="EC" id="2.4.1.-" evidence="3"/>
<name>A0A4U9RND3_HATHI</name>
<protein>
    <submittedName>
        <fullName evidence="3">Glycosyltransferase</fullName>
        <ecNumber evidence="3">2.4.1.-</ecNumber>
    </submittedName>
</protein>
<dbReference type="InterPro" id="IPR050194">
    <property type="entry name" value="Glycosyltransferase_grp1"/>
</dbReference>
<dbReference type="Gene3D" id="3.40.50.2000">
    <property type="entry name" value="Glycogen Phosphorylase B"/>
    <property type="match status" value="2"/>
</dbReference>
<dbReference type="OrthoDB" id="9802525at2"/>
<dbReference type="KEGG" id="hhw:NCTC503_01926"/>
<dbReference type="PANTHER" id="PTHR45947:SF3">
    <property type="entry name" value="SULFOQUINOVOSYL TRANSFERASE SQD2"/>
    <property type="match status" value="1"/>
</dbReference>